<protein>
    <submittedName>
        <fullName evidence="4">Discoidin domain-containing protein</fullName>
    </submittedName>
</protein>
<evidence type="ECO:0000259" key="3">
    <source>
        <dbReference type="PROSITE" id="PS51175"/>
    </source>
</evidence>
<dbReference type="InterPro" id="IPR011050">
    <property type="entry name" value="Pectin_lyase_fold/virulence"/>
</dbReference>
<feature type="domain" description="F5/8 type C" evidence="2">
    <location>
        <begin position="862"/>
        <end position="1008"/>
    </location>
</feature>
<proteinExistence type="predicted"/>
<evidence type="ECO:0000313" key="5">
    <source>
        <dbReference type="Proteomes" id="UP001161691"/>
    </source>
</evidence>
<dbReference type="InterPro" id="IPR000421">
    <property type="entry name" value="FA58C"/>
</dbReference>
<dbReference type="InterPro" id="IPR024535">
    <property type="entry name" value="RHGA/B-epi-like_pectate_lyase"/>
</dbReference>
<dbReference type="Gene3D" id="2.160.20.10">
    <property type="entry name" value="Single-stranded right-handed beta-helix, Pectin lyase-like"/>
    <property type="match status" value="2"/>
</dbReference>
<reference evidence="4" key="1">
    <citation type="submission" date="2023-04" db="EMBL/GenBank/DDBJ databases">
        <title>Comparative genomic analysis of Cohnella hashimotonis sp. nov., isolated from the International Space Station.</title>
        <authorList>
            <person name="Venkateswaran K."/>
            <person name="Simpson A."/>
        </authorList>
    </citation>
    <scope>NUCLEOTIDE SEQUENCE</scope>
    <source>
        <strain evidence="4">F6_2S_P_1</strain>
    </source>
</reference>
<dbReference type="InterPro" id="IPR012334">
    <property type="entry name" value="Pectin_lyas_fold"/>
</dbReference>
<dbReference type="RefSeq" id="WP_282907460.1">
    <property type="nucleotide sequence ID" value="NZ_JAGRPV010000001.1"/>
</dbReference>
<dbReference type="EMBL" id="JAGRPV010000001">
    <property type="protein sequence ID" value="MDI4644458.1"/>
    <property type="molecule type" value="Genomic_DNA"/>
</dbReference>
<feature type="signal peptide" evidence="1">
    <location>
        <begin position="1"/>
        <end position="28"/>
    </location>
</feature>
<dbReference type="Gene3D" id="2.60.120.260">
    <property type="entry name" value="Galactose-binding domain-like"/>
    <property type="match status" value="3"/>
</dbReference>
<evidence type="ECO:0000313" key="4">
    <source>
        <dbReference type="EMBL" id="MDI4644458.1"/>
    </source>
</evidence>
<dbReference type="PANTHER" id="PTHR33928:SF2">
    <property type="entry name" value="PECTATE LYASE SUPERFAMILY PROTEIN DOMAIN-CONTAINING PROTEIN-RELATED"/>
    <property type="match status" value="1"/>
</dbReference>
<dbReference type="InterPro" id="IPR005084">
    <property type="entry name" value="CBM6"/>
</dbReference>
<keyword evidence="1" id="KW-0732">Signal</keyword>
<dbReference type="PROSITE" id="PS51257">
    <property type="entry name" value="PROKAR_LIPOPROTEIN"/>
    <property type="match status" value="1"/>
</dbReference>
<evidence type="ECO:0000259" key="2">
    <source>
        <dbReference type="PROSITE" id="PS50022"/>
    </source>
</evidence>
<accession>A0ABT6TC98</accession>
<feature type="domain" description="CBM6" evidence="3">
    <location>
        <begin position="42"/>
        <end position="197"/>
    </location>
</feature>
<dbReference type="SUPFAM" id="SSF49785">
    <property type="entry name" value="Galactose-binding domain-like"/>
    <property type="match status" value="3"/>
</dbReference>
<dbReference type="Pfam" id="PF12708">
    <property type="entry name" value="Pect-lyase_RHGA_epim"/>
    <property type="match status" value="2"/>
</dbReference>
<name>A0ABT6TC98_9BACL</name>
<dbReference type="PANTHER" id="PTHR33928">
    <property type="entry name" value="POLYGALACTURONASE QRT3"/>
    <property type="match status" value="1"/>
</dbReference>
<evidence type="ECO:0000256" key="1">
    <source>
        <dbReference type="SAM" id="SignalP"/>
    </source>
</evidence>
<dbReference type="PROSITE" id="PS51175">
    <property type="entry name" value="CBM6"/>
    <property type="match status" value="1"/>
</dbReference>
<gene>
    <name evidence="4" type="ORF">KB449_05760</name>
</gene>
<keyword evidence="5" id="KW-1185">Reference proteome</keyword>
<feature type="domain" description="F5/8 type C" evidence="2">
    <location>
        <begin position="1034"/>
        <end position="1149"/>
    </location>
</feature>
<comment type="caution">
    <text evidence="4">The sequence shown here is derived from an EMBL/GenBank/DDBJ whole genome shotgun (WGS) entry which is preliminary data.</text>
</comment>
<dbReference type="InterPro" id="IPR039279">
    <property type="entry name" value="QRT3-like"/>
</dbReference>
<organism evidence="4 5">
    <name type="scientific">Cohnella hashimotonis</name>
    <dbReference type="NCBI Taxonomy" id="2826895"/>
    <lineage>
        <taxon>Bacteria</taxon>
        <taxon>Bacillati</taxon>
        <taxon>Bacillota</taxon>
        <taxon>Bacilli</taxon>
        <taxon>Bacillales</taxon>
        <taxon>Paenibacillaceae</taxon>
        <taxon>Cohnella</taxon>
    </lineage>
</organism>
<dbReference type="InterPro" id="IPR008979">
    <property type="entry name" value="Galactose-bd-like_sf"/>
</dbReference>
<feature type="chain" id="PRO_5046587322" evidence="1">
    <location>
        <begin position="29"/>
        <end position="1149"/>
    </location>
</feature>
<sequence length="1149" mass="122566">MKWMVRSAGLFMFMIACVLLLTPGRQVAASDGVPFGTHTVPGTIQAEDFNSGSIRDAYFAQASSQVIRETAYRDVANVDLYSDGSNRYVVSSNDQAAGSSTAGYISEYLKYTFTVGASDAGWYDIVYRAKAGTSGQKGSISTLIDNVQKGATNKIDSTVLQTYTLPMPVYLEAGTHVLTTEYSGPDPGTYVDWIRFDKRTAAPAFPAPQRITGLIDNSETVVANVVVTADPTGAADATGAIQSALDLARQMGGGVVYLPAGTYRLDSGLTVPANVVLRGNWGNPLQETPQNGTILAVYSTTKSAVTLSGANATVRDLSFWYPNQGAYSAGGFAPTSYPYTVYSEASSVNAYRLTFYNSFQGIYFDKGSAVNIQDIYGTFLFQGITLDGNYEYSYLTNLFMDGAIWANAPSAVTGKPNAAQRAQIAAYTKSYLYGIKLWKNDGLTMYGISINEANDGILIEQGPPASNGAYGAMAKINANVRTDYVRAEVGEFINTDKVWQARPLFYAFAPVRKPANESNLINVKDAPYNAKGNGVADDGPAIQSALTAAGNAGGGTVFLPPGSYKVSGSLQVPTGVELTGSHGYVHAHNNLDTTVLLAYSGKDTAAPDSATAFLTLSQGAGIKGFSVYYPEQGFADGGDPGVPADIRSLYPVKKYPYTVRAAGTDTWVKYVEIENGYNGIDYGTTAADRFVVSGTWINAANVAVNVGANTNGGWVEQVVVTYGTFFQSKHANSPHTYGFDAAKNYTLAHTDAFVFGNSTNVASFAADSFAVKTGLHTAAPSGGTGPQNLTLFLPSVDTSSGPNVLIEKGGSIHMVGLQAGVMPGQPYTKTGAGFTGTMNIYDSLLWGDTTTTVQQLGGTVNVYDKDEGVYAAIPITQGRPATASASAGSNGPERAVDGMRTSKWVSTTGTTHWLAVDLGSVQSLTRWVVKHASYNGESPAFNTRDFKLQKSVDGVTWTDLESITGNTAGLTDRSISADARYVRLYITQGTQIGSDGYARIYDFEVYGSTNISLNRWASANAYNLASETPQKALDGDLNSKWVAITKTPNNDYWLQADLFAPVTVKRWVVIHPGAVSSSYDIYNARAYKLQASADGTTWTDIDSVSGNASAMTDRTIPAVTARYFRLVITEGTQSGYDGYARIQEFQLYN</sequence>
<dbReference type="SUPFAM" id="SSF51126">
    <property type="entry name" value="Pectin lyase-like"/>
    <property type="match status" value="2"/>
</dbReference>
<dbReference type="Proteomes" id="UP001161691">
    <property type="component" value="Unassembled WGS sequence"/>
</dbReference>
<dbReference type="PROSITE" id="PS50022">
    <property type="entry name" value="FA58C_3"/>
    <property type="match status" value="2"/>
</dbReference>
<dbReference type="Pfam" id="PF00754">
    <property type="entry name" value="F5_F8_type_C"/>
    <property type="match status" value="2"/>
</dbReference>